<evidence type="ECO:0000313" key="1">
    <source>
        <dbReference type="EMBL" id="KAJ9055157.1"/>
    </source>
</evidence>
<organism evidence="1 2">
    <name type="scientific">Entomophthora muscae</name>
    <dbReference type="NCBI Taxonomy" id="34485"/>
    <lineage>
        <taxon>Eukaryota</taxon>
        <taxon>Fungi</taxon>
        <taxon>Fungi incertae sedis</taxon>
        <taxon>Zoopagomycota</taxon>
        <taxon>Entomophthoromycotina</taxon>
        <taxon>Entomophthoromycetes</taxon>
        <taxon>Entomophthorales</taxon>
        <taxon>Entomophthoraceae</taxon>
        <taxon>Entomophthora</taxon>
    </lineage>
</organism>
<dbReference type="EMBL" id="QTSX02006410">
    <property type="protein sequence ID" value="KAJ9055157.1"/>
    <property type="molecule type" value="Genomic_DNA"/>
</dbReference>
<gene>
    <name evidence="1" type="ORF">DSO57_1007069</name>
</gene>
<sequence length="234" mass="26573">MNCTAELNPCQWHTLATKKLDSVLFASVQDCEEAFIKINEQWLFEPQQITKTILRADILKDTKSLPEEGSGLLRTTYRSLLPRSPHKDTFIFQKVELLSSPEAVIVEHTPLFCPRDPELPSDFSDFDITTLAPCDCCQDKYPSFHPEVSGYRLYLSRAESVVKAYACFKSEACLDAHSSKAVIPSPFNIRYSEGLVYPLRLNSLAVLTTALKYHQKWLMSSIDTYSGKDVRYSC</sequence>
<accession>A0ACC2RYM2</accession>
<proteinExistence type="predicted"/>
<dbReference type="Proteomes" id="UP001165960">
    <property type="component" value="Unassembled WGS sequence"/>
</dbReference>
<name>A0ACC2RYM2_9FUNG</name>
<evidence type="ECO:0000313" key="2">
    <source>
        <dbReference type="Proteomes" id="UP001165960"/>
    </source>
</evidence>
<protein>
    <submittedName>
        <fullName evidence="1">Uncharacterized protein</fullName>
    </submittedName>
</protein>
<comment type="caution">
    <text evidence="1">The sequence shown here is derived from an EMBL/GenBank/DDBJ whole genome shotgun (WGS) entry which is preliminary data.</text>
</comment>
<keyword evidence="2" id="KW-1185">Reference proteome</keyword>
<reference evidence="1" key="1">
    <citation type="submission" date="2022-04" db="EMBL/GenBank/DDBJ databases">
        <title>Genome of the entomopathogenic fungus Entomophthora muscae.</title>
        <authorList>
            <person name="Elya C."/>
            <person name="Lovett B.R."/>
            <person name="Lee E."/>
            <person name="Macias A.M."/>
            <person name="Hajek A.E."/>
            <person name="De Bivort B.L."/>
            <person name="Kasson M.T."/>
            <person name="De Fine Licht H.H."/>
            <person name="Stajich J.E."/>
        </authorList>
    </citation>
    <scope>NUCLEOTIDE SEQUENCE</scope>
    <source>
        <strain evidence="1">Berkeley</strain>
    </source>
</reference>